<dbReference type="EMBL" id="JAFFGZ010000005">
    <property type="protein sequence ID" value="KAK4643957.1"/>
    <property type="molecule type" value="Genomic_DNA"/>
</dbReference>
<gene>
    <name evidence="1" type="ORF">QC761_0047660</name>
</gene>
<dbReference type="RefSeq" id="XP_062732933.1">
    <property type="nucleotide sequence ID" value="XM_062872426.1"/>
</dbReference>
<accession>A0ABR0FMF3</accession>
<evidence type="ECO:0000313" key="1">
    <source>
        <dbReference type="EMBL" id="KAK4643957.1"/>
    </source>
</evidence>
<keyword evidence="2" id="KW-1185">Reference proteome</keyword>
<organism evidence="1 2">
    <name type="scientific">Podospora bellae-mahoneyi</name>
    <dbReference type="NCBI Taxonomy" id="2093777"/>
    <lineage>
        <taxon>Eukaryota</taxon>
        <taxon>Fungi</taxon>
        <taxon>Dikarya</taxon>
        <taxon>Ascomycota</taxon>
        <taxon>Pezizomycotina</taxon>
        <taxon>Sordariomycetes</taxon>
        <taxon>Sordariomycetidae</taxon>
        <taxon>Sordariales</taxon>
        <taxon>Podosporaceae</taxon>
        <taxon>Podospora</taxon>
    </lineage>
</organism>
<protein>
    <submittedName>
        <fullName evidence="1">Uncharacterized protein</fullName>
    </submittedName>
</protein>
<reference evidence="1 2" key="1">
    <citation type="journal article" date="2023" name="bioRxiv">
        <title>High-quality genome assemblies of four members of thePodospora anserinaspecies complex.</title>
        <authorList>
            <person name="Ament-Velasquez S.L."/>
            <person name="Vogan A.A."/>
            <person name="Wallerman O."/>
            <person name="Hartmann F."/>
            <person name="Gautier V."/>
            <person name="Silar P."/>
            <person name="Giraud T."/>
            <person name="Johannesson H."/>
        </authorList>
    </citation>
    <scope>NUCLEOTIDE SEQUENCE [LARGE SCALE GENOMIC DNA]</scope>
    <source>
        <strain evidence="1 2">CBS 112042</strain>
    </source>
</reference>
<evidence type="ECO:0000313" key="2">
    <source>
        <dbReference type="Proteomes" id="UP001322138"/>
    </source>
</evidence>
<name>A0ABR0FMF3_9PEZI</name>
<dbReference type="Proteomes" id="UP001322138">
    <property type="component" value="Unassembled WGS sequence"/>
</dbReference>
<sequence>MPLKPALRSSRMFLRLRWTSLAPDAFIRVGLDLCQPRNALETNTKPTNPLQSTDAAPLLASLPSELRPLSSFAPSCQIPIRPIPNPSGT</sequence>
<dbReference type="GeneID" id="87891591"/>
<comment type="caution">
    <text evidence="1">The sequence shown here is derived from an EMBL/GenBank/DDBJ whole genome shotgun (WGS) entry which is preliminary data.</text>
</comment>
<proteinExistence type="predicted"/>